<dbReference type="GO" id="GO:0016779">
    <property type="term" value="F:nucleotidyltransferase activity"/>
    <property type="evidence" value="ECO:0007669"/>
    <property type="project" value="UniProtKB-KW"/>
</dbReference>
<dbReference type="AlphaFoldDB" id="A0A809RIB6"/>
<dbReference type="CDD" id="cd04183">
    <property type="entry name" value="GT2_BcE_like"/>
    <property type="match status" value="1"/>
</dbReference>
<evidence type="ECO:0000256" key="1">
    <source>
        <dbReference type="ARBA" id="ARBA00022679"/>
    </source>
</evidence>
<dbReference type="KEGG" id="npy:NPRO_18400"/>
<dbReference type="Proteomes" id="UP000662873">
    <property type="component" value="Chromosome"/>
</dbReference>
<keyword evidence="2" id="KW-0548">Nucleotidyltransferase</keyword>
<accession>A0A809RIB6</accession>
<organism evidence="4 5">
    <name type="scientific">Candidatus Nitrosymbiomonas proteolyticus</name>
    <dbReference type="NCBI Taxonomy" id="2608984"/>
    <lineage>
        <taxon>Bacteria</taxon>
        <taxon>Bacillati</taxon>
        <taxon>Armatimonadota</taxon>
        <taxon>Armatimonadota incertae sedis</taxon>
        <taxon>Candidatus Nitrosymbiomonas</taxon>
    </lineage>
</organism>
<protein>
    <submittedName>
        <fullName evidence="4">Glucose-1-phosphate thymidylyltransferase</fullName>
    </submittedName>
</protein>
<sequence>MNVVIPMAGAGSRFVAAGYSIPKPFIPIKGRSMIEHVLDNLEVPGAKYYLLCRLEHLAHLQNTNLPYRSDVAFIPVQRPTEGAACTVLHAETFIDSDEPLLIANSDQYVRYDKEAWLRFLSESEAGIMTFPSTESKWSYAREENGRVVEVAEKRPISNWATVGVYSFRRGSDWVRGANRMIQADKRVRGEFYVCPVFNELTEELFVRTFPVTEMFGIGTPEDLQRHYDQVAA</sequence>
<dbReference type="PANTHER" id="PTHR43584">
    <property type="entry name" value="NUCLEOTIDYL TRANSFERASE"/>
    <property type="match status" value="1"/>
</dbReference>
<dbReference type="InterPro" id="IPR029044">
    <property type="entry name" value="Nucleotide-diphossugar_trans"/>
</dbReference>
<evidence type="ECO:0000313" key="4">
    <source>
        <dbReference type="EMBL" id="BBO24245.1"/>
    </source>
</evidence>
<dbReference type="PANTHER" id="PTHR43584:SF8">
    <property type="entry name" value="N-ACETYLMURAMATE ALPHA-1-PHOSPHATE URIDYLYLTRANSFERASE"/>
    <property type="match status" value="1"/>
</dbReference>
<gene>
    <name evidence="4" type="ORF">NPRO_18400</name>
</gene>
<feature type="domain" description="Nucleotidyl transferase" evidence="3">
    <location>
        <begin position="4"/>
        <end position="169"/>
    </location>
</feature>
<dbReference type="InterPro" id="IPR016873">
    <property type="entry name" value="Caps_polysacc_synth_BcbE_prd"/>
</dbReference>
<dbReference type="InterPro" id="IPR050065">
    <property type="entry name" value="GlmU-like"/>
</dbReference>
<keyword evidence="1 4" id="KW-0808">Transferase</keyword>
<dbReference type="PIRSF" id="PIRSF028162">
    <property type="entry name" value="BcbE_prd"/>
    <property type="match status" value="1"/>
</dbReference>
<dbReference type="EMBL" id="AP021858">
    <property type="protein sequence ID" value="BBO24245.1"/>
    <property type="molecule type" value="Genomic_DNA"/>
</dbReference>
<evidence type="ECO:0000313" key="5">
    <source>
        <dbReference type="Proteomes" id="UP000662873"/>
    </source>
</evidence>
<name>A0A809RIB6_9BACT</name>
<proteinExistence type="predicted"/>
<dbReference type="Gene3D" id="3.90.550.10">
    <property type="entry name" value="Spore Coat Polysaccharide Biosynthesis Protein SpsA, Chain A"/>
    <property type="match status" value="1"/>
</dbReference>
<dbReference type="InterPro" id="IPR005835">
    <property type="entry name" value="NTP_transferase_dom"/>
</dbReference>
<reference evidence="4" key="1">
    <citation type="journal article" name="DNA Res.">
        <title>The physiological potential of anammox bacteria as revealed by their core genome structure.</title>
        <authorList>
            <person name="Okubo T."/>
            <person name="Toyoda A."/>
            <person name="Fukuhara K."/>
            <person name="Uchiyama I."/>
            <person name="Harigaya Y."/>
            <person name="Kuroiwa M."/>
            <person name="Suzuki T."/>
            <person name="Murakami Y."/>
            <person name="Suwa Y."/>
            <person name="Takami H."/>
        </authorList>
    </citation>
    <scope>NUCLEOTIDE SEQUENCE</scope>
    <source>
        <strain evidence="4">317325-2</strain>
    </source>
</reference>
<evidence type="ECO:0000256" key="2">
    <source>
        <dbReference type="ARBA" id="ARBA00022695"/>
    </source>
</evidence>
<dbReference type="Pfam" id="PF00483">
    <property type="entry name" value="NTP_transferase"/>
    <property type="match status" value="1"/>
</dbReference>
<dbReference type="SUPFAM" id="SSF53448">
    <property type="entry name" value="Nucleotide-diphospho-sugar transferases"/>
    <property type="match status" value="1"/>
</dbReference>
<evidence type="ECO:0000259" key="3">
    <source>
        <dbReference type="Pfam" id="PF00483"/>
    </source>
</evidence>